<dbReference type="Proteomes" id="UP000001351">
    <property type="component" value="Chromosome"/>
</dbReference>
<dbReference type="KEGG" id="sur:STAUR_4766"/>
<dbReference type="SUPFAM" id="SSF53649">
    <property type="entry name" value="Alkaline phosphatase-like"/>
    <property type="match status" value="1"/>
</dbReference>
<dbReference type="EMBL" id="CP002271">
    <property type="protein sequence ID" value="ADO72545.1"/>
    <property type="molecule type" value="Genomic_DNA"/>
</dbReference>
<dbReference type="HOGENOM" id="CLU_2169540_0_0_7"/>
<gene>
    <name evidence="2" type="ordered locus">STAUR_4766</name>
</gene>
<dbReference type="RefSeq" id="WP_013376428.1">
    <property type="nucleotide sequence ID" value="NC_014623.1"/>
</dbReference>
<feature type="region of interest" description="Disordered" evidence="1">
    <location>
        <begin position="1"/>
        <end position="24"/>
    </location>
</feature>
<evidence type="ECO:0000313" key="2">
    <source>
        <dbReference type="EMBL" id="ADO72545.1"/>
    </source>
</evidence>
<dbReference type="AlphaFoldDB" id="E3FCP7"/>
<accession>E3FCP7</accession>
<dbReference type="InterPro" id="IPR017850">
    <property type="entry name" value="Alkaline_phosphatase_core_sf"/>
</dbReference>
<protein>
    <submittedName>
        <fullName evidence="2">Sulfatase</fullName>
    </submittedName>
</protein>
<reference evidence="2 3" key="1">
    <citation type="journal article" date="2011" name="Mol. Biol. Evol.">
        <title>Comparative genomic analysis of fruiting body formation in Myxococcales.</title>
        <authorList>
            <person name="Huntley S."/>
            <person name="Hamann N."/>
            <person name="Wegener-Feldbrugge S."/>
            <person name="Treuner-Lange A."/>
            <person name="Kube M."/>
            <person name="Reinhardt R."/>
            <person name="Klages S."/>
            <person name="Muller R."/>
            <person name="Ronning C.M."/>
            <person name="Nierman W.C."/>
            <person name="Sogaard-Andersen L."/>
        </authorList>
    </citation>
    <scope>NUCLEOTIDE SEQUENCE [LARGE SCALE GENOMIC DNA]</scope>
    <source>
        <strain evidence="2 3">DW4/3-1</strain>
    </source>
</reference>
<dbReference type="OrthoDB" id="5500422at2"/>
<evidence type="ECO:0000256" key="1">
    <source>
        <dbReference type="SAM" id="MobiDB-lite"/>
    </source>
</evidence>
<evidence type="ECO:0000313" key="3">
    <source>
        <dbReference type="Proteomes" id="UP000001351"/>
    </source>
</evidence>
<sequence length="110" mass="12134">MSTRGRRDDEITEPLPAEGDPHSVQNEEAYAFFRTVVDVVRQGASKELPASTRITHVSQLAPGPVRQPNHVRVEADQWELYDLETDPLEAHNLLAVNGPFPEPAPTVPSA</sequence>
<name>E3FCP7_STIAD</name>
<organism evidence="2 3">
    <name type="scientific">Stigmatella aurantiaca (strain DW4/3-1)</name>
    <dbReference type="NCBI Taxonomy" id="378806"/>
    <lineage>
        <taxon>Bacteria</taxon>
        <taxon>Pseudomonadati</taxon>
        <taxon>Myxococcota</taxon>
        <taxon>Myxococcia</taxon>
        <taxon>Myxococcales</taxon>
        <taxon>Cystobacterineae</taxon>
        <taxon>Archangiaceae</taxon>
        <taxon>Stigmatella</taxon>
    </lineage>
</organism>
<dbReference type="Gene3D" id="3.30.1120.10">
    <property type="match status" value="1"/>
</dbReference>
<keyword evidence="3" id="KW-1185">Reference proteome</keyword>
<proteinExistence type="predicted"/>